<reference evidence="1 2" key="1">
    <citation type="journal article" date="2011" name="PLoS ONE">
        <title>Haloquadratum walsbyi: limited diversity in a global pond.</title>
        <authorList>
            <person name="Dyall-Smith M."/>
            <person name="Pfeiffer F."/>
            <person name="Klee K."/>
            <person name="Palm P."/>
            <person name="Gross K."/>
            <person name="Schuster S.C."/>
            <person name="Rampp M."/>
            <person name="Oesterhelt D."/>
        </authorList>
    </citation>
    <scope>NUCLEOTIDE SEQUENCE [LARGE SCALE GENOMIC DNA]</scope>
    <source>
        <strain evidence="2">DSM 16854 / JCM 12705 / C23</strain>
        <plasmid evidence="2">Plasmid PL100</plasmid>
    </source>
</reference>
<dbReference type="AlphaFoldDB" id="G0LN75"/>
<accession>G0LN75</accession>
<gene>
    <name evidence="1" type="ordered locus">Hqrw_5005</name>
</gene>
<proteinExistence type="predicted"/>
<protein>
    <submittedName>
        <fullName evidence="1">Uncharacterized protein</fullName>
    </submittedName>
</protein>
<sequence>MSLVHGAYNGRKEIVEDGTVLDKNERAWLITDVDCSETVQITSIDLEPARFRMHGEVIDGNKQYIDMTFDLLSQARLAYGLWNTYGPFSEPEGDAVPVEVAIGGQEAVAGYLLINGGYPRSCTRVAEKMDVDEDTVLNWCSHVCWEPSRDQIHEQVIEAVHSTDGEFTISELLQTVDASYEMIQTVLAEMSQSNVAEEVNEYYNRWRVTD</sequence>
<geneLocation type="plasmid" evidence="1 2">
    <name>PL100</name>
</geneLocation>
<dbReference type="KEGG" id="hwc:Hqrw_5005"/>
<name>G0LN75_HALWC</name>
<dbReference type="HOGENOM" id="CLU_1307810_0_0_2"/>
<dbReference type="RefSeq" id="WP_014554878.1">
    <property type="nucleotide sequence ID" value="NC_017457.1"/>
</dbReference>
<dbReference type="EMBL" id="FR746100">
    <property type="protein sequence ID" value="CCC41881.1"/>
    <property type="molecule type" value="Genomic_DNA"/>
</dbReference>
<organism evidence="1 2">
    <name type="scientific">Haloquadratum walsbyi (strain DSM 16854 / JCM 12705 / C23)</name>
    <dbReference type="NCBI Taxonomy" id="768065"/>
    <lineage>
        <taxon>Archaea</taxon>
        <taxon>Methanobacteriati</taxon>
        <taxon>Methanobacteriota</taxon>
        <taxon>Stenosarchaea group</taxon>
        <taxon>Halobacteria</taxon>
        <taxon>Halobacteriales</taxon>
        <taxon>Haloferacaceae</taxon>
        <taxon>Haloquadratum</taxon>
    </lineage>
</organism>
<evidence type="ECO:0000313" key="2">
    <source>
        <dbReference type="Proteomes" id="UP000007954"/>
    </source>
</evidence>
<keyword evidence="1" id="KW-0614">Plasmid</keyword>
<dbReference type="Proteomes" id="UP000007954">
    <property type="component" value="Plasmid PL100"/>
</dbReference>
<dbReference type="GeneID" id="12445595"/>
<evidence type="ECO:0000313" key="1">
    <source>
        <dbReference type="EMBL" id="CCC41881.1"/>
    </source>
</evidence>